<dbReference type="InterPro" id="IPR043831">
    <property type="entry name" value="DUF5808"/>
</dbReference>
<dbReference type="PATRIC" id="fig|1219045.3.peg.2702"/>
<proteinExistence type="predicted"/>
<evidence type="ECO:0000313" key="3">
    <source>
        <dbReference type="EMBL" id="KFG89550.1"/>
    </source>
</evidence>
<accession>A0A086P832</accession>
<keyword evidence="4" id="KW-1185">Reference proteome</keyword>
<evidence type="ECO:0000259" key="2">
    <source>
        <dbReference type="Pfam" id="PF19124"/>
    </source>
</evidence>
<keyword evidence="1" id="KW-0472">Membrane</keyword>
<dbReference type="Pfam" id="PF19124">
    <property type="entry name" value="DUF5808"/>
    <property type="match status" value="1"/>
</dbReference>
<dbReference type="STRING" id="76947.GCA_002080435_04250"/>
<feature type="domain" description="DUF5808" evidence="2">
    <location>
        <begin position="30"/>
        <end position="55"/>
    </location>
</feature>
<dbReference type="OrthoDB" id="8482161at2"/>
<protein>
    <submittedName>
        <fullName evidence="3">Membrane protein</fullName>
    </submittedName>
</protein>
<name>A0A086P832_SPHHM</name>
<keyword evidence="1" id="KW-1133">Transmembrane helix</keyword>
<feature type="transmembrane region" description="Helical" evidence="1">
    <location>
        <begin position="55"/>
        <end position="80"/>
    </location>
</feature>
<dbReference type="Proteomes" id="UP000024284">
    <property type="component" value="Unassembled WGS sequence"/>
</dbReference>
<evidence type="ECO:0000313" key="4">
    <source>
        <dbReference type="Proteomes" id="UP000024284"/>
    </source>
</evidence>
<evidence type="ECO:0000256" key="1">
    <source>
        <dbReference type="SAM" id="Phobius"/>
    </source>
</evidence>
<comment type="caution">
    <text evidence="3">The sequence shown here is derived from an EMBL/GenBank/DDBJ whole genome shotgun (WGS) entry which is preliminary data.</text>
</comment>
<reference evidence="3" key="1">
    <citation type="submission" date="2014-08" db="EMBL/GenBank/DDBJ databases">
        <title>Draft genome sequences of Sphingobium herbicidovorans.</title>
        <authorList>
            <person name="Gan H.M."/>
            <person name="Gan H.Y."/>
            <person name="Savka M.A."/>
        </authorList>
    </citation>
    <scope>NUCLEOTIDE SEQUENCE [LARGE SCALE GENOMIC DNA]</scope>
    <source>
        <strain evidence="3">NBRC 16415</strain>
    </source>
</reference>
<keyword evidence="1" id="KW-0812">Transmembrane</keyword>
<dbReference type="RefSeq" id="WP_037466924.1">
    <property type="nucleotide sequence ID" value="NZ_BCZD01000033.1"/>
</dbReference>
<organism evidence="3 4">
    <name type="scientific">Sphingobium herbicidovorans (strain ATCC 700291 / DSM 11019 / CCUG 56400 / KCTC 2939 / LMG 18315 / NBRC 16415 / MH)</name>
    <name type="common">Sphingomonas herbicidovorans</name>
    <dbReference type="NCBI Taxonomy" id="1219045"/>
    <lineage>
        <taxon>Bacteria</taxon>
        <taxon>Pseudomonadati</taxon>
        <taxon>Pseudomonadota</taxon>
        <taxon>Alphaproteobacteria</taxon>
        <taxon>Sphingomonadales</taxon>
        <taxon>Sphingomonadaceae</taxon>
        <taxon>Sphingobium</taxon>
    </lineage>
</organism>
<dbReference type="AlphaFoldDB" id="A0A086P832"/>
<gene>
    <name evidence="3" type="ORF">BV98_002668</name>
</gene>
<dbReference type="EMBL" id="JFZA02000024">
    <property type="protein sequence ID" value="KFG89550.1"/>
    <property type="molecule type" value="Genomic_DNA"/>
</dbReference>
<sequence>MTANHSPQLDALWRDPAHWSDGLFGCYFAKADPRLWVPKRNPALGWTLNMAHPRAGWWMIGTVLFAALFPVALILTVGAISHA</sequence>